<sequence length="518" mass="59385">MREELPVDNAVNVLASQISLFHRQTDIVTRFFGKTQMKDMTSPQQIHEMMQLDFSELNYSRKTPGTELVQSIEDTRFCKIMSIEIHKNHLGNWEPPLPFEREEVHLPNNREQCMKRLLSLKRKLSNDQKAKENYVDFMQKIFDRQHASHVPADELTGPPGKVWYLPHFDIYHPKKPKPVQVVFDCSAAFCIESLNRNLLQGPDQLHSLMGVLTPFRKRTLHLLVEQIFHSFYVNPASRDFLHFLLFENNDLTGSIVEFCMKVHLFRAISLAEDGHAQFGDKVADFLHRDFYVDDHLTSIPAVPEAIKLIEDSQALCMSAKLRLHKAASNCKDVLEAPPKDDRAKDLKDLDLRHDTLPIQRSLGTFWCIESDTLGFRIELKDKPLSRQGILSTISSVYDPLGIISPVILCGKLILQDLCHQNVAWDDPVPEDILPHWERWRSELPLLEDVSIQHCFKPPGFEMVVQSEVHSFSDASQSGIGQVSYLRVVNENNDVHISNSSHQTYVNSPYGTNSRCCIG</sequence>
<evidence type="ECO:0000313" key="2">
    <source>
        <dbReference type="Proteomes" id="UP001249851"/>
    </source>
</evidence>
<dbReference type="PANTHER" id="PTHR47331:SF6">
    <property type="entry name" value="DOUBLECORTIN DOMAIN-CONTAINING PROTEIN"/>
    <property type="match status" value="1"/>
</dbReference>
<gene>
    <name evidence="1" type="ORF">P5673_029298</name>
</gene>
<dbReference type="Pfam" id="PF05380">
    <property type="entry name" value="Peptidase_A17"/>
    <property type="match status" value="1"/>
</dbReference>
<accession>A0AAD9PW08</accession>
<keyword evidence="2" id="KW-1185">Reference proteome</keyword>
<evidence type="ECO:0000313" key="1">
    <source>
        <dbReference type="EMBL" id="KAK2550106.1"/>
    </source>
</evidence>
<name>A0AAD9PW08_ACRCE</name>
<reference evidence="1" key="2">
    <citation type="journal article" date="2023" name="Science">
        <title>Genomic signatures of disease resistance in endangered staghorn corals.</title>
        <authorList>
            <person name="Vollmer S.V."/>
            <person name="Selwyn J.D."/>
            <person name="Despard B.A."/>
            <person name="Roesel C.L."/>
        </authorList>
    </citation>
    <scope>NUCLEOTIDE SEQUENCE</scope>
    <source>
        <strain evidence="1">K2</strain>
    </source>
</reference>
<dbReference type="Proteomes" id="UP001249851">
    <property type="component" value="Unassembled WGS sequence"/>
</dbReference>
<comment type="caution">
    <text evidence="1">The sequence shown here is derived from an EMBL/GenBank/DDBJ whole genome shotgun (WGS) entry which is preliminary data.</text>
</comment>
<dbReference type="InterPro" id="IPR008042">
    <property type="entry name" value="Retrotrans_Pao"/>
</dbReference>
<dbReference type="PANTHER" id="PTHR47331">
    <property type="entry name" value="PHD-TYPE DOMAIN-CONTAINING PROTEIN"/>
    <property type="match status" value="1"/>
</dbReference>
<protein>
    <submittedName>
        <fullName evidence="1">Uncharacterized protein</fullName>
    </submittedName>
</protein>
<dbReference type="EMBL" id="JARQWQ010000115">
    <property type="protein sequence ID" value="KAK2550106.1"/>
    <property type="molecule type" value="Genomic_DNA"/>
</dbReference>
<dbReference type="AlphaFoldDB" id="A0AAD9PW08"/>
<reference evidence="1" key="1">
    <citation type="journal article" date="2023" name="G3 (Bethesda)">
        <title>Whole genome assembly and annotation of the endangered Caribbean coral Acropora cervicornis.</title>
        <authorList>
            <person name="Selwyn J.D."/>
            <person name="Vollmer S.V."/>
        </authorList>
    </citation>
    <scope>NUCLEOTIDE SEQUENCE</scope>
    <source>
        <strain evidence="1">K2</strain>
    </source>
</reference>
<proteinExistence type="predicted"/>
<organism evidence="1 2">
    <name type="scientific">Acropora cervicornis</name>
    <name type="common">Staghorn coral</name>
    <dbReference type="NCBI Taxonomy" id="6130"/>
    <lineage>
        <taxon>Eukaryota</taxon>
        <taxon>Metazoa</taxon>
        <taxon>Cnidaria</taxon>
        <taxon>Anthozoa</taxon>
        <taxon>Hexacorallia</taxon>
        <taxon>Scleractinia</taxon>
        <taxon>Astrocoeniina</taxon>
        <taxon>Acroporidae</taxon>
        <taxon>Acropora</taxon>
    </lineage>
</organism>